<organism evidence="1 2">
    <name type="scientific">Pseudoalteromonas gelatinilytica</name>
    <dbReference type="NCBI Taxonomy" id="1703256"/>
    <lineage>
        <taxon>Bacteria</taxon>
        <taxon>Pseudomonadati</taxon>
        <taxon>Pseudomonadota</taxon>
        <taxon>Gammaproteobacteria</taxon>
        <taxon>Alteromonadales</taxon>
        <taxon>Pseudoalteromonadaceae</taxon>
        <taxon>Pseudoalteromonas</taxon>
    </lineage>
</organism>
<keyword evidence="2" id="KW-1185">Reference proteome</keyword>
<sequence>MVVSGSTDEGNDIFATLIEFDGRWSIPAGAMSCCRATAGAMVGVYEQKFPEKVAVEWLDESENRIYYGEVAIDKAGYKLAKTLPAYTWVSTREIETNITPYLIIGMEKLVK</sequence>
<gene>
    <name evidence="1" type="ORF">GCM10008027_43140</name>
</gene>
<dbReference type="Proteomes" id="UP000638462">
    <property type="component" value="Unassembled WGS sequence"/>
</dbReference>
<reference evidence="2" key="1">
    <citation type="journal article" date="2019" name="Int. J. Syst. Evol. Microbiol.">
        <title>The Global Catalogue of Microorganisms (GCM) 10K type strain sequencing project: providing services to taxonomists for standard genome sequencing and annotation.</title>
        <authorList>
            <consortium name="The Broad Institute Genomics Platform"/>
            <consortium name="The Broad Institute Genome Sequencing Center for Infectious Disease"/>
            <person name="Wu L."/>
            <person name="Ma J."/>
        </authorList>
    </citation>
    <scope>NUCLEOTIDE SEQUENCE [LARGE SCALE GENOMIC DNA]</scope>
    <source>
        <strain evidence="2">CGMCC 1.15394</strain>
    </source>
</reference>
<accession>A0ABQ1UCG9</accession>
<evidence type="ECO:0000313" key="1">
    <source>
        <dbReference type="EMBL" id="GGF13690.1"/>
    </source>
</evidence>
<proteinExistence type="predicted"/>
<comment type="caution">
    <text evidence="1">The sequence shown here is derived from an EMBL/GenBank/DDBJ whole genome shotgun (WGS) entry which is preliminary data.</text>
</comment>
<name>A0ABQ1UCG9_9GAMM</name>
<dbReference type="EMBL" id="BMIT01000031">
    <property type="protein sequence ID" value="GGF13690.1"/>
    <property type="molecule type" value="Genomic_DNA"/>
</dbReference>
<protein>
    <submittedName>
        <fullName evidence="1">Uncharacterized protein</fullName>
    </submittedName>
</protein>
<evidence type="ECO:0000313" key="2">
    <source>
        <dbReference type="Proteomes" id="UP000638462"/>
    </source>
</evidence>